<dbReference type="PANTHER" id="PTHR36303:SF1">
    <property type="entry name" value="2',3'-CYCLIC-NUCLEOTIDE 2'-PHOSPHODIESTERASE"/>
    <property type="match status" value="1"/>
</dbReference>
<feature type="active site" description="Proton donor" evidence="1">
    <location>
        <position position="70"/>
    </location>
</feature>
<feature type="binding site" evidence="2">
    <location>
        <position position="149"/>
    </location>
    <ligand>
        <name>Fe cation</name>
        <dbReference type="ChEBI" id="CHEBI:24875"/>
        <label>2</label>
    </ligand>
</feature>
<dbReference type="AlphaFoldDB" id="A0AAU7UBN2"/>
<keyword evidence="2" id="KW-0479">Metal-binding</keyword>
<evidence type="ECO:0000256" key="2">
    <source>
        <dbReference type="PIRSR" id="PIRSR004789-51"/>
    </source>
</evidence>
<reference evidence="3" key="1">
    <citation type="submission" date="2024-06" db="EMBL/GenBank/DDBJ databases">
        <title>Draft Genome Sequence of Deinococcus sonorensis Type Strain KR-87, a Biofilm Producing Representative of the Genus Deinococcus.</title>
        <authorList>
            <person name="Boren L.S."/>
            <person name="Grosso R.A."/>
            <person name="Hugenberg-Cox A.N."/>
            <person name="Hill J.T.E."/>
            <person name="Albert C.M."/>
            <person name="Tuohy J.M."/>
        </authorList>
    </citation>
    <scope>NUCLEOTIDE SEQUENCE</scope>
    <source>
        <strain evidence="3">KR-87</strain>
    </source>
</reference>
<feature type="binding site" evidence="2">
    <location>
        <position position="69"/>
    </location>
    <ligand>
        <name>Fe cation</name>
        <dbReference type="ChEBI" id="CHEBI:24875"/>
        <label>2</label>
    </ligand>
</feature>
<dbReference type="NCBIfam" id="TIGR00282">
    <property type="entry name" value="TIGR00282 family metallophosphoesterase"/>
    <property type="match status" value="1"/>
</dbReference>
<name>A0AAU7UBN2_9DEIO</name>
<feature type="binding site" evidence="2">
    <location>
        <position position="41"/>
    </location>
    <ligand>
        <name>Fe cation</name>
        <dbReference type="ChEBI" id="CHEBI:24875"/>
        <label>1</label>
    </ligand>
</feature>
<dbReference type="InterPro" id="IPR029052">
    <property type="entry name" value="Metallo-depent_PP-like"/>
</dbReference>
<organism evidence="3">
    <name type="scientific">Deinococcus sonorensis KR-87</name>
    <dbReference type="NCBI Taxonomy" id="694439"/>
    <lineage>
        <taxon>Bacteria</taxon>
        <taxon>Thermotogati</taxon>
        <taxon>Deinococcota</taxon>
        <taxon>Deinococci</taxon>
        <taxon>Deinococcales</taxon>
        <taxon>Deinococcaceae</taxon>
        <taxon>Deinococcus</taxon>
    </lineage>
</organism>
<dbReference type="RefSeq" id="WP_350243822.1">
    <property type="nucleotide sequence ID" value="NZ_CP158299.1"/>
</dbReference>
<accession>A0AAU7UBN2</accession>
<dbReference type="Gene3D" id="3.60.21.10">
    <property type="match status" value="1"/>
</dbReference>
<dbReference type="EMBL" id="CP158299">
    <property type="protein sequence ID" value="XBV85780.1"/>
    <property type="molecule type" value="Genomic_DNA"/>
</dbReference>
<dbReference type="InterPro" id="IPR005235">
    <property type="entry name" value="YmdB-like"/>
</dbReference>
<dbReference type="SUPFAM" id="SSF56300">
    <property type="entry name" value="Metallo-dependent phosphatases"/>
    <property type="match status" value="1"/>
</dbReference>
<feature type="binding site" evidence="2">
    <location>
        <position position="42"/>
    </location>
    <ligand>
        <name>Fe cation</name>
        <dbReference type="ChEBI" id="CHEBI:24875"/>
        <label>1</label>
    </ligand>
</feature>
<dbReference type="CDD" id="cd07382">
    <property type="entry name" value="MPP_DR1281"/>
    <property type="match status" value="1"/>
</dbReference>
<dbReference type="KEGG" id="dsc:ABOD76_05595"/>
<feature type="binding site" evidence="2">
    <location>
        <position position="41"/>
    </location>
    <ligand>
        <name>Fe cation</name>
        <dbReference type="ChEBI" id="CHEBI:24875"/>
        <label>2</label>
    </ligand>
</feature>
<protein>
    <submittedName>
        <fullName evidence="3">TIGR00282 family metallophosphoesterase</fullName>
    </submittedName>
</protein>
<proteinExistence type="predicted"/>
<feature type="binding site" evidence="2">
    <location>
        <position position="174"/>
    </location>
    <ligand>
        <name>Fe cation</name>
        <dbReference type="ChEBI" id="CHEBI:24875"/>
        <label>2</label>
    </ligand>
</feature>
<evidence type="ECO:0000313" key="3">
    <source>
        <dbReference type="EMBL" id="XBV85780.1"/>
    </source>
</evidence>
<dbReference type="Pfam" id="PF13277">
    <property type="entry name" value="YmdB"/>
    <property type="match status" value="1"/>
</dbReference>
<evidence type="ECO:0000256" key="1">
    <source>
        <dbReference type="PIRSR" id="PIRSR004789-50"/>
    </source>
</evidence>
<dbReference type="GO" id="GO:0004113">
    <property type="term" value="F:2',3'-cyclic-nucleotide 3'-phosphodiesterase activity"/>
    <property type="evidence" value="ECO:0007669"/>
    <property type="project" value="TreeGrafter"/>
</dbReference>
<dbReference type="GO" id="GO:0046872">
    <property type="term" value="F:metal ion binding"/>
    <property type="evidence" value="ECO:0007669"/>
    <property type="project" value="UniProtKB-KW"/>
</dbReference>
<feature type="binding site" evidence="2">
    <location>
        <position position="12"/>
    </location>
    <ligand>
        <name>Fe cation</name>
        <dbReference type="ChEBI" id="CHEBI:24875"/>
        <label>1</label>
    </ligand>
</feature>
<gene>
    <name evidence="3" type="ORF">ABOD76_05595</name>
</gene>
<dbReference type="PANTHER" id="PTHR36303">
    <property type="entry name" value="2',3'-CYCLIC-NUCLEOTIDE 2'-PHOSPHODIESTERASE"/>
    <property type="match status" value="1"/>
</dbReference>
<sequence>MARPFRILFVGDVYGKPGRRVLSAHLPALRPAYDFIIVNGENAAGGFGLNRESFDAITRAGADCITLGNHAWHHKEVYGLLDDARLVRPLNLPLGTPGSGYSTFEVQGERVTVVNLLGRVFMEAVSNPFLAMDELLERPDLGAVFVDFHAEATSEKAALAHHLAGRVAAVIGTHTHVPTADTRILSGGTAFQTDAGFTGPLDSIIGADPEGPLQRFLTERPHRFTVRDGPAELNAVAVELVSGRAVRAERYHYEEEKRT</sequence>
<feature type="binding site" evidence="2">
    <location>
        <position position="176"/>
    </location>
    <ligand>
        <name>Fe cation</name>
        <dbReference type="ChEBI" id="CHEBI:24875"/>
        <label>1</label>
    </ligand>
</feature>
<dbReference type="PIRSF" id="PIRSF004789">
    <property type="entry name" value="DR1281"/>
    <property type="match status" value="1"/>
</dbReference>